<dbReference type="PANTHER" id="PTHR46458">
    <property type="entry name" value="BLR2807 PROTEIN"/>
    <property type="match status" value="1"/>
</dbReference>
<proteinExistence type="predicted"/>
<sequence>MQYDDARCGKQILSAYLNEPVQKSAVGGTRNGSIMNVAARSAGIRRLTKQKQSEQIPGFTRKRSGSAPALRYTLAATWGLKPDQCRALRVTWSRLCGCPRSSCKGIVAIVDHVFEKLDEKDKNVREIFYNTAFVDGLAESSARRQSSQQSNQPIATLRDHTHFFVSLISQVIQAIDSTPDETFGHIDKIGNYHASLKQYGFKQAMWDQLGELIIDALVVQDCVRGFPDACRAWTVLIAALIDRLRAGRANSVTSSTPNPPIGELAQSTTYRWSSVCSSLTRSRAQTTSPAPTTRRRTSRAYSIRSPKIIVND</sequence>
<dbReference type="Gene3D" id="1.10.490.10">
    <property type="entry name" value="Globins"/>
    <property type="match status" value="1"/>
</dbReference>
<feature type="compositionally biased region" description="Low complexity" evidence="4">
    <location>
        <begin position="282"/>
        <end position="292"/>
    </location>
</feature>
<dbReference type="GO" id="GO:0020037">
    <property type="term" value="F:heme binding"/>
    <property type="evidence" value="ECO:0007669"/>
    <property type="project" value="InterPro"/>
</dbReference>
<keyword evidence="3" id="KW-0408">Iron</keyword>
<dbReference type="InterPro" id="IPR012292">
    <property type="entry name" value="Globin/Proto"/>
</dbReference>
<dbReference type="CDD" id="cd01040">
    <property type="entry name" value="Mb-like"/>
    <property type="match status" value="1"/>
</dbReference>
<keyword evidence="6" id="KW-1185">Reference proteome</keyword>
<dbReference type="OrthoDB" id="5863194at2759"/>
<dbReference type="EMBL" id="JPKZ01000683">
    <property type="protein sequence ID" value="KHN85974.1"/>
    <property type="molecule type" value="Genomic_DNA"/>
</dbReference>
<keyword evidence="1" id="KW-0349">Heme</keyword>
<accession>A0A0B2VX18</accession>
<gene>
    <name evidence="5" type="primary">glb-9</name>
    <name evidence="5" type="ORF">Tcan_16756</name>
</gene>
<dbReference type="InterPro" id="IPR050532">
    <property type="entry name" value="Globin-like_OT"/>
</dbReference>
<evidence type="ECO:0000256" key="1">
    <source>
        <dbReference type="ARBA" id="ARBA00022617"/>
    </source>
</evidence>
<dbReference type="Proteomes" id="UP000031036">
    <property type="component" value="Unassembled WGS sequence"/>
</dbReference>
<dbReference type="PANTHER" id="PTHR46458:SF18">
    <property type="entry name" value="GLOBIN DOMAIN-CONTAINING PROTEIN"/>
    <property type="match status" value="1"/>
</dbReference>
<dbReference type="InterPro" id="IPR044399">
    <property type="entry name" value="Mb-like_M"/>
</dbReference>
<evidence type="ECO:0000313" key="5">
    <source>
        <dbReference type="EMBL" id="KHN85974.1"/>
    </source>
</evidence>
<dbReference type="AlphaFoldDB" id="A0A0B2VX18"/>
<comment type="caution">
    <text evidence="5">The sequence shown here is derived from an EMBL/GenBank/DDBJ whole genome shotgun (WGS) entry which is preliminary data.</text>
</comment>
<dbReference type="GO" id="GO:0046872">
    <property type="term" value="F:metal ion binding"/>
    <property type="evidence" value="ECO:0007669"/>
    <property type="project" value="UniProtKB-KW"/>
</dbReference>
<name>A0A0B2VX18_TOXCA</name>
<keyword evidence="2" id="KW-0479">Metal-binding</keyword>
<evidence type="ECO:0000313" key="6">
    <source>
        <dbReference type="Proteomes" id="UP000031036"/>
    </source>
</evidence>
<feature type="region of interest" description="Disordered" evidence="4">
    <location>
        <begin position="281"/>
        <end position="300"/>
    </location>
</feature>
<protein>
    <submittedName>
        <fullName evidence="5">Globin-like protein 9</fullName>
    </submittedName>
</protein>
<dbReference type="SUPFAM" id="SSF46458">
    <property type="entry name" value="Globin-like"/>
    <property type="match status" value="1"/>
</dbReference>
<dbReference type="STRING" id="6265.A0A0B2VX18"/>
<evidence type="ECO:0000256" key="4">
    <source>
        <dbReference type="SAM" id="MobiDB-lite"/>
    </source>
</evidence>
<reference evidence="5 6" key="1">
    <citation type="submission" date="2014-11" db="EMBL/GenBank/DDBJ databases">
        <title>Genetic blueprint of the zoonotic pathogen Toxocara canis.</title>
        <authorList>
            <person name="Zhu X.-Q."/>
            <person name="Korhonen P.K."/>
            <person name="Cai H."/>
            <person name="Young N.D."/>
            <person name="Nejsum P."/>
            <person name="von Samson-Himmelstjerna G."/>
            <person name="Boag P.R."/>
            <person name="Tan P."/>
            <person name="Li Q."/>
            <person name="Min J."/>
            <person name="Yang Y."/>
            <person name="Wang X."/>
            <person name="Fang X."/>
            <person name="Hall R.S."/>
            <person name="Hofmann A."/>
            <person name="Sternberg P.W."/>
            <person name="Jex A.R."/>
            <person name="Gasser R.B."/>
        </authorList>
    </citation>
    <scope>NUCLEOTIDE SEQUENCE [LARGE SCALE GENOMIC DNA]</scope>
    <source>
        <strain evidence="5">PN_DK_2014</strain>
    </source>
</reference>
<organism evidence="5 6">
    <name type="scientific">Toxocara canis</name>
    <name type="common">Canine roundworm</name>
    <dbReference type="NCBI Taxonomy" id="6265"/>
    <lineage>
        <taxon>Eukaryota</taxon>
        <taxon>Metazoa</taxon>
        <taxon>Ecdysozoa</taxon>
        <taxon>Nematoda</taxon>
        <taxon>Chromadorea</taxon>
        <taxon>Rhabditida</taxon>
        <taxon>Spirurina</taxon>
        <taxon>Ascaridomorpha</taxon>
        <taxon>Ascaridoidea</taxon>
        <taxon>Toxocaridae</taxon>
        <taxon>Toxocara</taxon>
    </lineage>
</organism>
<evidence type="ECO:0000256" key="2">
    <source>
        <dbReference type="ARBA" id="ARBA00022723"/>
    </source>
</evidence>
<evidence type="ECO:0000256" key="3">
    <source>
        <dbReference type="ARBA" id="ARBA00023004"/>
    </source>
</evidence>
<dbReference type="InterPro" id="IPR009050">
    <property type="entry name" value="Globin-like_sf"/>
</dbReference>
<dbReference type="GO" id="GO:0019825">
    <property type="term" value="F:oxygen binding"/>
    <property type="evidence" value="ECO:0007669"/>
    <property type="project" value="InterPro"/>
</dbReference>